<dbReference type="Pfam" id="PF04117">
    <property type="entry name" value="Mpv17_PMP22"/>
    <property type="match status" value="1"/>
</dbReference>
<name>A0A8T0ULM3_PANVG</name>
<evidence type="ECO:0000313" key="8">
    <source>
        <dbReference type="EMBL" id="KAG2621723.1"/>
    </source>
</evidence>
<comment type="caution">
    <text evidence="8">The sequence shown here is derived from an EMBL/GenBank/DDBJ whole genome shotgun (WGS) entry which is preliminary data.</text>
</comment>
<dbReference type="GO" id="GO:0005737">
    <property type="term" value="C:cytoplasm"/>
    <property type="evidence" value="ECO:0007669"/>
    <property type="project" value="TreeGrafter"/>
</dbReference>
<comment type="subcellular location">
    <subcellularLocation>
        <location evidence="1">Membrane</location>
        <topology evidence="1">Multi-pass membrane protein</topology>
    </subcellularLocation>
</comment>
<keyword evidence="3 6" id="KW-0812">Transmembrane</keyword>
<evidence type="ECO:0000313" key="9">
    <source>
        <dbReference type="Proteomes" id="UP000823388"/>
    </source>
</evidence>
<proteinExistence type="inferred from homology"/>
<evidence type="ECO:0000256" key="2">
    <source>
        <dbReference type="ARBA" id="ARBA00006824"/>
    </source>
</evidence>
<evidence type="ECO:0000256" key="3">
    <source>
        <dbReference type="ARBA" id="ARBA00022692"/>
    </source>
</evidence>
<keyword evidence="9" id="KW-1185">Reference proteome</keyword>
<dbReference type="InterPro" id="IPR007248">
    <property type="entry name" value="Mpv17_PMP22"/>
</dbReference>
<evidence type="ECO:0000256" key="4">
    <source>
        <dbReference type="ARBA" id="ARBA00022989"/>
    </source>
</evidence>
<feature type="compositionally biased region" description="Basic residues" evidence="7">
    <location>
        <begin position="21"/>
        <end position="31"/>
    </location>
</feature>
<organism evidence="8 9">
    <name type="scientific">Panicum virgatum</name>
    <name type="common">Blackwell switchgrass</name>
    <dbReference type="NCBI Taxonomy" id="38727"/>
    <lineage>
        <taxon>Eukaryota</taxon>
        <taxon>Viridiplantae</taxon>
        <taxon>Streptophyta</taxon>
        <taxon>Embryophyta</taxon>
        <taxon>Tracheophyta</taxon>
        <taxon>Spermatophyta</taxon>
        <taxon>Magnoliopsida</taxon>
        <taxon>Liliopsida</taxon>
        <taxon>Poales</taxon>
        <taxon>Poaceae</taxon>
        <taxon>PACMAD clade</taxon>
        <taxon>Panicoideae</taxon>
        <taxon>Panicodae</taxon>
        <taxon>Paniceae</taxon>
        <taxon>Panicinae</taxon>
        <taxon>Panicum</taxon>
        <taxon>Panicum sect. Hiantes</taxon>
    </lineage>
</organism>
<reference evidence="8" key="1">
    <citation type="submission" date="2020-05" db="EMBL/GenBank/DDBJ databases">
        <title>WGS assembly of Panicum virgatum.</title>
        <authorList>
            <person name="Lovell J.T."/>
            <person name="Jenkins J."/>
            <person name="Shu S."/>
            <person name="Juenger T.E."/>
            <person name="Schmutz J."/>
        </authorList>
    </citation>
    <scope>NUCLEOTIDE SEQUENCE</scope>
    <source>
        <strain evidence="8">AP13</strain>
    </source>
</reference>
<evidence type="ECO:0008006" key="10">
    <source>
        <dbReference type="Google" id="ProtNLM"/>
    </source>
</evidence>
<evidence type="ECO:0000256" key="6">
    <source>
        <dbReference type="RuleBase" id="RU363053"/>
    </source>
</evidence>
<keyword evidence="4 6" id="KW-1133">Transmembrane helix</keyword>
<keyword evidence="5 6" id="KW-0472">Membrane</keyword>
<dbReference type="PANTHER" id="PTHR11266:SF91">
    <property type="entry name" value="EXPRESSED PROTEIN"/>
    <property type="match status" value="1"/>
</dbReference>
<feature type="region of interest" description="Disordered" evidence="7">
    <location>
        <begin position="1"/>
        <end position="62"/>
    </location>
</feature>
<gene>
    <name evidence="8" type="ORF">PVAP13_3NG322500</name>
</gene>
<dbReference type="GO" id="GO:0016020">
    <property type="term" value="C:membrane"/>
    <property type="evidence" value="ECO:0007669"/>
    <property type="project" value="UniProtKB-SubCell"/>
</dbReference>
<evidence type="ECO:0000256" key="5">
    <source>
        <dbReference type="ARBA" id="ARBA00023136"/>
    </source>
</evidence>
<comment type="similarity">
    <text evidence="2 6">Belongs to the peroxisomal membrane protein PXMP2/4 family.</text>
</comment>
<evidence type="ECO:0000256" key="7">
    <source>
        <dbReference type="SAM" id="MobiDB-lite"/>
    </source>
</evidence>
<dbReference type="AlphaFoldDB" id="A0A8T0ULM3"/>
<evidence type="ECO:0000256" key="1">
    <source>
        <dbReference type="ARBA" id="ARBA00004141"/>
    </source>
</evidence>
<feature type="transmembrane region" description="Helical" evidence="6">
    <location>
        <begin position="153"/>
        <end position="170"/>
    </location>
</feature>
<sequence length="197" mass="21209">MAARSDPGSMKSPPAATASCRRVRVRVRTRPRSGPDPPPAATMEPSPLISSTMASSSGRSGAGPLDGPIAATPWFPPPPPRRAAVGKSALACSKFLDRCMPKQSFVNLSTKVILNQIVLGPCVIAVVFAWNNLWLGKLSELPSKYQNDALPTLLYGFKFWIPVLIVNFGMIPLPARVAFMTSCAIFCNFYLSTAMNK</sequence>
<accession>A0A8T0ULM3</accession>
<feature type="transmembrane region" description="Helical" evidence="6">
    <location>
        <begin position="112"/>
        <end position="133"/>
    </location>
</feature>
<feature type="compositionally biased region" description="Low complexity" evidence="7">
    <location>
        <begin position="50"/>
        <end position="62"/>
    </location>
</feature>
<dbReference type="EMBL" id="CM029042">
    <property type="protein sequence ID" value="KAG2621723.1"/>
    <property type="molecule type" value="Genomic_DNA"/>
</dbReference>
<dbReference type="PANTHER" id="PTHR11266">
    <property type="entry name" value="PEROXISOMAL MEMBRANE PROTEIN 2, PXMP2 MPV17"/>
    <property type="match status" value="1"/>
</dbReference>
<dbReference type="Proteomes" id="UP000823388">
    <property type="component" value="Chromosome 3N"/>
</dbReference>
<protein>
    <recommendedName>
        <fullName evidence="10">Protein Mpv17</fullName>
    </recommendedName>
</protein>